<dbReference type="InterPro" id="IPR009057">
    <property type="entry name" value="Homeodomain-like_sf"/>
</dbReference>
<dbReference type="InterPro" id="IPR020449">
    <property type="entry name" value="Tscrpt_reg_AraC-type_HTH"/>
</dbReference>
<reference evidence="5 6" key="1">
    <citation type="submission" date="2016-10" db="EMBL/GenBank/DDBJ databases">
        <authorList>
            <person name="de Groot N.N."/>
        </authorList>
    </citation>
    <scope>NUCLEOTIDE SEQUENCE [LARGE SCALE GENOMIC DNA]</scope>
    <source>
        <strain evidence="5 6">DSM 25232</strain>
    </source>
</reference>
<name>A0A1H7QYC9_AQUAM</name>
<dbReference type="GO" id="GO:0003700">
    <property type="term" value="F:DNA-binding transcription factor activity"/>
    <property type="evidence" value="ECO:0007669"/>
    <property type="project" value="InterPro"/>
</dbReference>
<keyword evidence="3" id="KW-0804">Transcription</keyword>
<keyword evidence="2" id="KW-0238">DNA-binding</keyword>
<feature type="domain" description="HTH araC/xylS-type" evidence="4">
    <location>
        <begin position="205"/>
        <end position="306"/>
    </location>
</feature>
<dbReference type="PROSITE" id="PS01124">
    <property type="entry name" value="HTH_ARAC_FAMILY_2"/>
    <property type="match status" value="1"/>
</dbReference>
<evidence type="ECO:0000256" key="2">
    <source>
        <dbReference type="ARBA" id="ARBA00023125"/>
    </source>
</evidence>
<dbReference type="SUPFAM" id="SSF46689">
    <property type="entry name" value="Homeodomain-like"/>
    <property type="match status" value="1"/>
</dbReference>
<dbReference type="Gene3D" id="1.10.10.60">
    <property type="entry name" value="Homeodomain-like"/>
    <property type="match status" value="2"/>
</dbReference>
<organism evidence="5 6">
    <name type="scientific">Aquimarina amphilecti</name>
    <dbReference type="NCBI Taxonomy" id="1038014"/>
    <lineage>
        <taxon>Bacteria</taxon>
        <taxon>Pseudomonadati</taxon>
        <taxon>Bacteroidota</taxon>
        <taxon>Flavobacteriia</taxon>
        <taxon>Flavobacteriales</taxon>
        <taxon>Flavobacteriaceae</taxon>
        <taxon>Aquimarina</taxon>
    </lineage>
</organism>
<gene>
    <name evidence="5" type="ORF">SAMN04487910_2724</name>
</gene>
<dbReference type="Proteomes" id="UP000198521">
    <property type="component" value="Unassembled WGS sequence"/>
</dbReference>
<dbReference type="SMART" id="SM00342">
    <property type="entry name" value="HTH_ARAC"/>
    <property type="match status" value="1"/>
</dbReference>
<dbReference type="PRINTS" id="PR00032">
    <property type="entry name" value="HTHARAC"/>
</dbReference>
<evidence type="ECO:0000259" key="4">
    <source>
        <dbReference type="PROSITE" id="PS01124"/>
    </source>
</evidence>
<sequence>MEFLISVMKHFKTLSSYLDYLELPLPEHPMLSIFTPKVNGYLPCPRKSSPPITNECYSISLKKFVKGNLNYGRTKYDFTNGALIFISPRQVLQWDDNVVFEQKGFSINFHEDFLKGTELVQQIKKYGFFSYSANEALHLSPKEERQIESIAENIEIEYQNNQDEFSKDIILSHLSTLLKYANRFYERQFLNRKELSNDLLVQFNQQLEDYFESGQLHEKGIPSLEKMANKMSVSQRYLSDTLKSETGKTTTEHLQLYLIDVAKNILLKPNKSISEVAYELGFEYPQYFSRLFKKKEGISPTEYRKLYKMN</sequence>
<accession>A0A1H7QYC9</accession>
<evidence type="ECO:0000313" key="5">
    <source>
        <dbReference type="EMBL" id="SEL52694.1"/>
    </source>
</evidence>
<keyword evidence="6" id="KW-1185">Reference proteome</keyword>
<dbReference type="AlphaFoldDB" id="A0A1H7QYC9"/>
<dbReference type="STRING" id="1038014.SAMN04487910_2724"/>
<protein>
    <submittedName>
        <fullName evidence="5">Transcriptional regulator, AraC family</fullName>
    </submittedName>
</protein>
<dbReference type="InterPro" id="IPR018060">
    <property type="entry name" value="HTH_AraC"/>
</dbReference>
<dbReference type="Pfam" id="PF12833">
    <property type="entry name" value="HTH_18"/>
    <property type="match status" value="1"/>
</dbReference>
<evidence type="ECO:0000313" key="6">
    <source>
        <dbReference type="Proteomes" id="UP000198521"/>
    </source>
</evidence>
<evidence type="ECO:0000256" key="3">
    <source>
        <dbReference type="ARBA" id="ARBA00023163"/>
    </source>
</evidence>
<proteinExistence type="predicted"/>
<dbReference type="PANTHER" id="PTHR43280:SF32">
    <property type="entry name" value="TRANSCRIPTIONAL REGULATORY PROTEIN"/>
    <property type="match status" value="1"/>
</dbReference>
<evidence type="ECO:0000256" key="1">
    <source>
        <dbReference type="ARBA" id="ARBA00023015"/>
    </source>
</evidence>
<dbReference type="PANTHER" id="PTHR43280">
    <property type="entry name" value="ARAC-FAMILY TRANSCRIPTIONAL REGULATOR"/>
    <property type="match status" value="1"/>
</dbReference>
<keyword evidence="1" id="KW-0805">Transcription regulation</keyword>
<dbReference type="GO" id="GO:0043565">
    <property type="term" value="F:sequence-specific DNA binding"/>
    <property type="evidence" value="ECO:0007669"/>
    <property type="project" value="InterPro"/>
</dbReference>
<dbReference type="EMBL" id="FOAB01000004">
    <property type="protein sequence ID" value="SEL52694.1"/>
    <property type="molecule type" value="Genomic_DNA"/>
</dbReference>